<evidence type="ECO:0000313" key="1">
    <source>
        <dbReference type="EMBL" id="GAU32198.1"/>
    </source>
</evidence>
<reference evidence="2" key="1">
    <citation type="journal article" date="2017" name="Front. Plant Sci.">
        <title>Climate Clever Clovers: New Paradigm to Reduce the Environmental Footprint of Ruminants by Breeding Low Methanogenic Forages Utilizing Haplotype Variation.</title>
        <authorList>
            <person name="Kaur P."/>
            <person name="Appels R."/>
            <person name="Bayer P.E."/>
            <person name="Keeble-Gagnere G."/>
            <person name="Wang J."/>
            <person name="Hirakawa H."/>
            <person name="Shirasawa K."/>
            <person name="Vercoe P."/>
            <person name="Stefanova K."/>
            <person name="Durmic Z."/>
            <person name="Nichols P."/>
            <person name="Revell C."/>
            <person name="Isobe S.N."/>
            <person name="Edwards D."/>
            <person name="Erskine W."/>
        </authorList>
    </citation>
    <scope>NUCLEOTIDE SEQUENCE [LARGE SCALE GENOMIC DNA]</scope>
    <source>
        <strain evidence="2">cv. Daliak</strain>
    </source>
</reference>
<dbReference type="Gene3D" id="1.10.10.60">
    <property type="entry name" value="Homeodomain-like"/>
    <property type="match status" value="1"/>
</dbReference>
<dbReference type="EMBL" id="DF973486">
    <property type="protein sequence ID" value="GAU32198.1"/>
    <property type="molecule type" value="Genomic_DNA"/>
</dbReference>
<name>A0A2Z6MJC4_TRISU</name>
<protein>
    <submittedName>
        <fullName evidence="1">Uncharacterized protein</fullName>
    </submittedName>
</protein>
<accession>A0A2Z6MJC4</accession>
<evidence type="ECO:0000313" key="2">
    <source>
        <dbReference type="Proteomes" id="UP000242715"/>
    </source>
</evidence>
<dbReference type="Proteomes" id="UP000242715">
    <property type="component" value="Unassembled WGS sequence"/>
</dbReference>
<gene>
    <name evidence="1" type="ORF">TSUD_277780</name>
</gene>
<dbReference type="AlphaFoldDB" id="A0A2Z6MJC4"/>
<sequence length="118" mass="14230">MENNNNYPRNPYVNNYDPYWNFARQHRFEKLSVEIPFDAIDRYEQIASHFRGRTTEEIRKRDLMQLGQSTEEPITLANPFSVLDYFPSSLHSFKYKKGNEHGIIIHNKYYQIKLLSRK</sequence>
<organism evidence="1 2">
    <name type="scientific">Trifolium subterraneum</name>
    <name type="common">Subterranean clover</name>
    <dbReference type="NCBI Taxonomy" id="3900"/>
    <lineage>
        <taxon>Eukaryota</taxon>
        <taxon>Viridiplantae</taxon>
        <taxon>Streptophyta</taxon>
        <taxon>Embryophyta</taxon>
        <taxon>Tracheophyta</taxon>
        <taxon>Spermatophyta</taxon>
        <taxon>Magnoliopsida</taxon>
        <taxon>eudicotyledons</taxon>
        <taxon>Gunneridae</taxon>
        <taxon>Pentapetalae</taxon>
        <taxon>rosids</taxon>
        <taxon>fabids</taxon>
        <taxon>Fabales</taxon>
        <taxon>Fabaceae</taxon>
        <taxon>Papilionoideae</taxon>
        <taxon>50 kb inversion clade</taxon>
        <taxon>NPAAA clade</taxon>
        <taxon>Hologalegina</taxon>
        <taxon>IRL clade</taxon>
        <taxon>Trifolieae</taxon>
        <taxon>Trifolium</taxon>
    </lineage>
</organism>
<keyword evidence="2" id="KW-1185">Reference proteome</keyword>
<proteinExistence type="predicted"/>